<dbReference type="InterPro" id="IPR014044">
    <property type="entry name" value="CAP_dom"/>
</dbReference>
<dbReference type="CDD" id="cd05379">
    <property type="entry name" value="CAP_bacterial"/>
    <property type="match status" value="1"/>
</dbReference>
<dbReference type="Gene3D" id="3.40.33.10">
    <property type="entry name" value="CAP"/>
    <property type="match status" value="1"/>
</dbReference>
<evidence type="ECO:0000259" key="1">
    <source>
        <dbReference type="Pfam" id="PF00188"/>
    </source>
</evidence>
<comment type="caution">
    <text evidence="2">The sequence shown here is derived from an EMBL/GenBank/DDBJ whole genome shotgun (WGS) entry which is preliminary data.</text>
</comment>
<dbReference type="AlphaFoldDB" id="A0A0B0DDV7"/>
<name>A0A0B0DDV7_9MICC</name>
<dbReference type="InterPro" id="IPR013207">
    <property type="entry name" value="LGFP"/>
</dbReference>
<proteinExistence type="predicted"/>
<sequence>MSHHRIPAIDGCSPTRRALTSLAAAIIAALMILSGGLFTGTPAQAAPSDIVSVSSSTRAADAQKLLNLINQHRASKGLAPVKYSKSLSGIAQSQSDRLVKQEVIDHSNLFLTDRRAAGYNAAGEIHALSWQNSVPDLMNWWKGSHAHNKVLTDPRMQVVGIGLTYVDGRLSGTGEGWRLVGTVDSYGYPAGSGPSDVTRTVTAAAPRPQADTVAPVAAKRVAPPAYTVKGGIKSRYQALGGAAKFGYPTMNERGGLVNGGVYQNFRAAGGAQYKFMWSPSSGAHVIKETGAIGKRWKAAGFERGWGYPVTEEYRVGSEMRQRFSKGYTVHWSSVTGKTWVTR</sequence>
<dbReference type="RefSeq" id="WP_035964163.1">
    <property type="nucleotide sequence ID" value="NZ_JROM01000022.1"/>
</dbReference>
<organism evidence="2 3">
    <name type="scientific">Kocuria marina</name>
    <dbReference type="NCBI Taxonomy" id="223184"/>
    <lineage>
        <taxon>Bacteria</taxon>
        <taxon>Bacillati</taxon>
        <taxon>Actinomycetota</taxon>
        <taxon>Actinomycetes</taxon>
        <taxon>Micrococcales</taxon>
        <taxon>Micrococcaceae</taxon>
        <taxon>Kocuria</taxon>
    </lineage>
</organism>
<accession>A0A0B0DDV7</accession>
<dbReference type="Proteomes" id="UP000030664">
    <property type="component" value="Unassembled WGS sequence"/>
</dbReference>
<dbReference type="PANTHER" id="PTHR31157:SF1">
    <property type="entry name" value="SCP DOMAIN-CONTAINING PROTEIN"/>
    <property type="match status" value="1"/>
</dbReference>
<dbReference type="eggNOG" id="COG2340">
    <property type="taxonomic scope" value="Bacteria"/>
</dbReference>
<reference evidence="2 3" key="1">
    <citation type="submission" date="2014-09" db="EMBL/GenBank/DDBJ databases">
        <title>High-quality draft genome sequence of Kocuria marina SO9-6, an actinobacterium isolated from a copper mine.</title>
        <authorList>
            <person name="Castro D.B."/>
            <person name="Pereira L.B."/>
            <person name="Silva M.V."/>
            <person name="Silva B.P."/>
            <person name="Zanardi B.R."/>
            <person name="Carlos C."/>
            <person name="Belgini D.R."/>
            <person name="Limache E.G."/>
            <person name="Lacerda G.V."/>
            <person name="Nery M.B."/>
            <person name="Gomes M.B."/>
            <person name="Souza S."/>
            <person name="Silva T.M."/>
            <person name="Rodrigues V.D."/>
            <person name="Paulino L.C."/>
            <person name="Vicentini R."/>
            <person name="Ferraz L.F."/>
            <person name="Ottoboni L.M."/>
        </authorList>
    </citation>
    <scope>NUCLEOTIDE SEQUENCE [LARGE SCALE GENOMIC DNA]</scope>
    <source>
        <strain evidence="2 3">SO9-6</strain>
    </source>
</reference>
<protein>
    <recommendedName>
        <fullName evidence="1">SCP domain-containing protein</fullName>
    </recommendedName>
</protein>
<gene>
    <name evidence="2" type="ORF">AS25_07465</name>
</gene>
<dbReference type="eggNOG" id="COG5479">
    <property type="taxonomic scope" value="Bacteria"/>
</dbReference>
<dbReference type="SUPFAM" id="SSF55797">
    <property type="entry name" value="PR-1-like"/>
    <property type="match status" value="1"/>
</dbReference>
<dbReference type="EMBL" id="JROM01000022">
    <property type="protein sequence ID" value="KHE74342.1"/>
    <property type="molecule type" value="Genomic_DNA"/>
</dbReference>
<dbReference type="Pfam" id="PF00188">
    <property type="entry name" value="CAP"/>
    <property type="match status" value="1"/>
</dbReference>
<evidence type="ECO:0000313" key="2">
    <source>
        <dbReference type="EMBL" id="KHE74342.1"/>
    </source>
</evidence>
<dbReference type="PROSITE" id="PS51318">
    <property type="entry name" value="TAT"/>
    <property type="match status" value="1"/>
</dbReference>
<dbReference type="PANTHER" id="PTHR31157">
    <property type="entry name" value="SCP DOMAIN-CONTAINING PROTEIN"/>
    <property type="match status" value="1"/>
</dbReference>
<dbReference type="Pfam" id="PF08310">
    <property type="entry name" value="LGFP"/>
    <property type="match status" value="1"/>
</dbReference>
<dbReference type="STRING" id="223184.AS25_07465"/>
<dbReference type="InterPro" id="IPR035940">
    <property type="entry name" value="CAP_sf"/>
</dbReference>
<evidence type="ECO:0000313" key="3">
    <source>
        <dbReference type="Proteomes" id="UP000030664"/>
    </source>
</evidence>
<feature type="domain" description="SCP" evidence="1">
    <location>
        <begin position="66"/>
        <end position="165"/>
    </location>
</feature>
<dbReference type="InterPro" id="IPR006311">
    <property type="entry name" value="TAT_signal"/>
</dbReference>